<evidence type="ECO:0000313" key="2">
    <source>
        <dbReference type="Proteomes" id="UP000041770"/>
    </source>
</evidence>
<dbReference type="AlphaFoldDB" id="A0A655TCT2"/>
<gene>
    <name evidence="1" type="ORF">ERS013200_00833</name>
</gene>
<accession>A0A655TCT2</accession>
<dbReference type="Proteomes" id="UP000041770">
    <property type="component" value="Unassembled WGS sequence"/>
</dbReference>
<proteinExistence type="predicted"/>
<protein>
    <submittedName>
        <fullName evidence="1">Uncharacterized protein</fullName>
    </submittedName>
</protein>
<sequence>MEAHRTNTANTEHIKAVGLVVVKNVRINVGTAYDSRTVNTVARTLCTVLSYLCTRNRIIRFVVRHLSHCVDGCTYRQTYRNPSNSSRS</sequence>
<evidence type="ECO:0000313" key="1">
    <source>
        <dbReference type="EMBL" id="CSC21133.1"/>
    </source>
</evidence>
<dbReference type="EMBL" id="CWQY01000004">
    <property type="protein sequence ID" value="CSC21133.1"/>
    <property type="molecule type" value="Genomic_DNA"/>
</dbReference>
<name>A0A655TCT2_VIBCL</name>
<reference evidence="1 2" key="1">
    <citation type="submission" date="2015-07" db="EMBL/GenBank/DDBJ databases">
        <authorList>
            <consortium name="Pathogen Informatics"/>
        </authorList>
    </citation>
    <scope>NUCLEOTIDE SEQUENCE [LARGE SCALE GENOMIC DNA]</scope>
    <source>
        <strain evidence="1 2">A316</strain>
    </source>
</reference>
<organism evidence="1 2">
    <name type="scientific">Vibrio cholerae</name>
    <dbReference type="NCBI Taxonomy" id="666"/>
    <lineage>
        <taxon>Bacteria</taxon>
        <taxon>Pseudomonadati</taxon>
        <taxon>Pseudomonadota</taxon>
        <taxon>Gammaproteobacteria</taxon>
        <taxon>Vibrionales</taxon>
        <taxon>Vibrionaceae</taxon>
        <taxon>Vibrio</taxon>
    </lineage>
</organism>